<gene>
    <name evidence="2" type="ORF">TCM_006928</name>
</gene>
<reference evidence="2 3" key="1">
    <citation type="journal article" date="2013" name="Genome Biol.">
        <title>The genome sequence of the most widely cultivated cacao type and its use to identify candidate genes regulating pod color.</title>
        <authorList>
            <person name="Motamayor J.C."/>
            <person name="Mockaitis K."/>
            <person name="Schmutz J."/>
            <person name="Haiminen N."/>
            <person name="Iii D.L."/>
            <person name="Cornejo O."/>
            <person name="Findley S.D."/>
            <person name="Zheng P."/>
            <person name="Utro F."/>
            <person name="Royaert S."/>
            <person name="Saski C."/>
            <person name="Jenkins J."/>
            <person name="Podicheti R."/>
            <person name="Zhao M."/>
            <person name="Scheffler B.E."/>
            <person name="Stack J.C."/>
            <person name="Feltus F.A."/>
            <person name="Mustiga G.M."/>
            <person name="Amores F."/>
            <person name="Phillips W."/>
            <person name="Marelli J.P."/>
            <person name="May G.D."/>
            <person name="Shapiro H."/>
            <person name="Ma J."/>
            <person name="Bustamante C.D."/>
            <person name="Schnell R.J."/>
            <person name="Main D."/>
            <person name="Gilbert D."/>
            <person name="Parida L."/>
            <person name="Kuhn D.N."/>
        </authorList>
    </citation>
    <scope>NUCLEOTIDE SEQUENCE [LARGE SCALE GENOMIC DNA]</scope>
    <source>
        <strain evidence="3">cv. Matina 1-6</strain>
    </source>
</reference>
<proteinExistence type="predicted"/>
<dbReference type="EMBL" id="CM001880">
    <property type="protein sequence ID" value="EOX98083.1"/>
    <property type="molecule type" value="Genomic_DNA"/>
</dbReference>
<feature type="region of interest" description="Disordered" evidence="1">
    <location>
        <begin position="1"/>
        <end position="33"/>
    </location>
</feature>
<name>A0A061E730_THECC</name>
<accession>A0A061E730</accession>
<protein>
    <submittedName>
        <fullName evidence="2">Uncharacterized protein</fullName>
    </submittedName>
</protein>
<evidence type="ECO:0000313" key="3">
    <source>
        <dbReference type="Proteomes" id="UP000026915"/>
    </source>
</evidence>
<evidence type="ECO:0000313" key="2">
    <source>
        <dbReference type="EMBL" id="EOX98083.1"/>
    </source>
</evidence>
<dbReference type="Gramene" id="EOX98083">
    <property type="protein sequence ID" value="EOX98083"/>
    <property type="gene ID" value="TCM_006928"/>
</dbReference>
<dbReference type="AlphaFoldDB" id="A0A061E730"/>
<dbReference type="Proteomes" id="UP000026915">
    <property type="component" value="Chromosome 2"/>
</dbReference>
<evidence type="ECO:0000256" key="1">
    <source>
        <dbReference type="SAM" id="MobiDB-lite"/>
    </source>
</evidence>
<feature type="compositionally biased region" description="Basic and acidic residues" evidence="1">
    <location>
        <begin position="1"/>
        <end position="20"/>
    </location>
</feature>
<keyword evidence="3" id="KW-1185">Reference proteome</keyword>
<dbReference type="InParanoid" id="A0A061E730"/>
<dbReference type="HOGENOM" id="CLU_2727299_0_0_1"/>
<organism evidence="2 3">
    <name type="scientific">Theobroma cacao</name>
    <name type="common">Cacao</name>
    <name type="synonym">Cocoa</name>
    <dbReference type="NCBI Taxonomy" id="3641"/>
    <lineage>
        <taxon>Eukaryota</taxon>
        <taxon>Viridiplantae</taxon>
        <taxon>Streptophyta</taxon>
        <taxon>Embryophyta</taxon>
        <taxon>Tracheophyta</taxon>
        <taxon>Spermatophyta</taxon>
        <taxon>Magnoliopsida</taxon>
        <taxon>eudicotyledons</taxon>
        <taxon>Gunneridae</taxon>
        <taxon>Pentapetalae</taxon>
        <taxon>rosids</taxon>
        <taxon>malvids</taxon>
        <taxon>Malvales</taxon>
        <taxon>Malvaceae</taxon>
        <taxon>Byttnerioideae</taxon>
        <taxon>Theobroma</taxon>
    </lineage>
</organism>
<sequence>MMEKVWLQNERKTDRDREDSPLSDGPPSWKLTSAKSEMGNSARYMAYSYFRNFGEPESFIVSFTVHLTKIEL</sequence>